<feature type="transmembrane region" description="Helical" evidence="1">
    <location>
        <begin position="182"/>
        <end position="205"/>
    </location>
</feature>
<evidence type="ECO:0000313" key="2">
    <source>
        <dbReference type="EMBL" id="SNT29674.1"/>
    </source>
</evidence>
<feature type="transmembrane region" description="Helical" evidence="1">
    <location>
        <begin position="69"/>
        <end position="87"/>
    </location>
</feature>
<keyword evidence="1" id="KW-1133">Transmembrane helix</keyword>
<keyword evidence="1" id="KW-0472">Membrane</keyword>
<protein>
    <submittedName>
        <fullName evidence="2">Intracellular septation protein A</fullName>
    </submittedName>
</protein>
<accession>A0A239LJD4</accession>
<evidence type="ECO:0000256" key="1">
    <source>
        <dbReference type="SAM" id="Phobius"/>
    </source>
</evidence>
<dbReference type="EMBL" id="FZOD01000033">
    <property type="protein sequence ID" value="SNT29674.1"/>
    <property type="molecule type" value="Genomic_DNA"/>
</dbReference>
<keyword evidence="3" id="KW-1185">Reference proteome</keyword>
<dbReference type="AlphaFoldDB" id="A0A239LJD4"/>
<gene>
    <name evidence="2" type="ORF">SAMN05216276_103318</name>
</gene>
<reference evidence="2 3" key="1">
    <citation type="submission" date="2017-06" db="EMBL/GenBank/DDBJ databases">
        <authorList>
            <person name="Kim H.J."/>
            <person name="Triplett B.A."/>
        </authorList>
    </citation>
    <scope>NUCLEOTIDE SEQUENCE [LARGE SCALE GENOMIC DNA]</scope>
    <source>
        <strain evidence="2 3">CGMCC 4.2132</strain>
    </source>
</reference>
<keyword evidence="1" id="KW-0812">Transmembrane</keyword>
<name>A0A239LJD4_9ACTN</name>
<evidence type="ECO:0000313" key="3">
    <source>
        <dbReference type="Proteomes" id="UP000198282"/>
    </source>
</evidence>
<dbReference type="NCBIfam" id="NF041646">
    <property type="entry name" value="VC0807_fam"/>
    <property type="match status" value="1"/>
</dbReference>
<feature type="transmembrane region" description="Helical" evidence="1">
    <location>
        <begin position="42"/>
        <end position="62"/>
    </location>
</feature>
<feature type="transmembrane region" description="Helical" evidence="1">
    <location>
        <begin position="16"/>
        <end position="36"/>
    </location>
</feature>
<organism evidence="2 3">
    <name type="scientific">Streptosporangium subroseum</name>
    <dbReference type="NCBI Taxonomy" id="106412"/>
    <lineage>
        <taxon>Bacteria</taxon>
        <taxon>Bacillati</taxon>
        <taxon>Actinomycetota</taxon>
        <taxon>Actinomycetes</taxon>
        <taxon>Streptosporangiales</taxon>
        <taxon>Streptosporangiaceae</taxon>
        <taxon>Streptosporangium</taxon>
    </lineage>
</organism>
<feature type="transmembrane region" description="Helical" evidence="1">
    <location>
        <begin position="99"/>
        <end position="116"/>
    </location>
</feature>
<proteinExistence type="predicted"/>
<dbReference type="Proteomes" id="UP000198282">
    <property type="component" value="Unassembled WGS sequence"/>
</dbReference>
<feature type="transmembrane region" description="Helical" evidence="1">
    <location>
        <begin position="152"/>
        <end position="176"/>
    </location>
</feature>
<sequence length="237" mass="25779">MQVKKAEPKARGRHRGAAILMLVDFGLPIGLYYGLRAMDVDYLPSLLISSLVPSTSMVVTLVRERRLDSAGLFMTIVMLAGAGLSLISGSTRLLLAKDALLMVAVGGWFLVTARGSQPLALRFSRPLLEGRIGAREESWDDLWARSPDFRRLWRVCTVAWGIGSLVDAVVRVVIVYTFPIDLAVGLGGVQYGIFTVLMLVIVNVYQMRAGLHDPRSALYRQAAADLPGSPLEVGGPK</sequence>